<dbReference type="NCBIfam" id="NF001140">
    <property type="entry name" value="PRK00147.1"/>
    <property type="match status" value="1"/>
</dbReference>
<dbReference type="EC" id="2.4.99.17" evidence="5"/>
<keyword evidence="3 5" id="KW-0949">S-adenosyl-L-methionine</keyword>
<dbReference type="RefSeq" id="WP_032517535.1">
    <property type="nucleotide sequence ID" value="NZ_JNAR01000013.1"/>
</dbReference>
<evidence type="ECO:0000313" key="7">
    <source>
        <dbReference type="Proteomes" id="UP000030481"/>
    </source>
</evidence>
<keyword evidence="4 5" id="KW-0671">Queuosine biosynthesis</keyword>
<reference evidence="7" key="1">
    <citation type="journal article" date="2014" name="Sci. Data">
        <title>Genomes of diverse isolates of the marine cyanobacterium Prochlorococcus.</title>
        <authorList>
            <person name="Biller S."/>
            <person name="Berube P."/>
            <person name="Thompson J."/>
            <person name="Kelly L."/>
            <person name="Roggensack S."/>
            <person name="Awad L."/>
            <person name="Roache-Johnson K."/>
            <person name="Ding H."/>
            <person name="Giovannoni S.J."/>
            <person name="Moore L.R."/>
            <person name="Chisholm S.W."/>
        </authorList>
    </citation>
    <scope>NUCLEOTIDE SEQUENCE [LARGE SCALE GENOMIC DNA]</scope>
</reference>
<evidence type="ECO:0000313" key="6">
    <source>
        <dbReference type="EMBL" id="KGG07761.1"/>
    </source>
</evidence>
<evidence type="ECO:0000256" key="1">
    <source>
        <dbReference type="ARBA" id="ARBA00022490"/>
    </source>
</evidence>
<organism evidence="6 7">
    <name type="scientific">Prochlorococcus marinus str. MIT 9401</name>
    <dbReference type="NCBI Taxonomy" id="167551"/>
    <lineage>
        <taxon>Bacteria</taxon>
        <taxon>Bacillati</taxon>
        <taxon>Cyanobacteriota</taxon>
        <taxon>Cyanophyceae</taxon>
        <taxon>Synechococcales</taxon>
        <taxon>Prochlorococcaceae</taxon>
        <taxon>Prochlorococcus</taxon>
    </lineage>
</organism>
<proteinExistence type="inferred from homology"/>
<dbReference type="InterPro" id="IPR036100">
    <property type="entry name" value="QueA_sf"/>
</dbReference>
<dbReference type="HAMAP" id="MF_00113">
    <property type="entry name" value="QueA"/>
    <property type="match status" value="1"/>
</dbReference>
<protein>
    <recommendedName>
        <fullName evidence="5">S-adenosylmethionine:tRNA ribosyltransferase-isomerase</fullName>
        <ecNumber evidence="5">2.4.99.17</ecNumber>
    </recommendedName>
    <alternativeName>
        <fullName evidence="5">Queuosine biosynthesis protein QueA</fullName>
    </alternativeName>
</protein>
<keyword evidence="6" id="KW-0413">Isomerase</keyword>
<dbReference type="SUPFAM" id="SSF111337">
    <property type="entry name" value="QueA-like"/>
    <property type="match status" value="1"/>
</dbReference>
<comment type="subunit">
    <text evidence="5">Monomer.</text>
</comment>
<keyword evidence="2 5" id="KW-0808">Transferase</keyword>
<dbReference type="Pfam" id="PF02547">
    <property type="entry name" value="Queuosine_synth"/>
    <property type="match status" value="1"/>
</dbReference>
<gene>
    <name evidence="5" type="primary">queA</name>
    <name evidence="6" type="ORF">EV01_1037</name>
</gene>
<dbReference type="GO" id="GO:0008616">
    <property type="term" value="P:tRNA queuosine(34) biosynthetic process"/>
    <property type="evidence" value="ECO:0007669"/>
    <property type="project" value="UniProtKB-UniRule"/>
</dbReference>
<dbReference type="Gene3D" id="2.40.10.240">
    <property type="entry name" value="QueA-like"/>
    <property type="match status" value="1"/>
</dbReference>
<sequence>MIEKIHSEGTDYKLEAYDYFLDPSLIASKPSAIRHESRLMIVRNSALEENCLINKFTKNLLDEFRKGDLVVVNNTKVMKARLKVQLENRTLVELLVLERSHECVWLCLAKPAKKLKINREIILKSPSAQDINLMVDGVDEETGGRFIKFPENITDLNSMNDLLDKYGEIPLPPYIKNSEEESSFHENSYQTEYATNPGAVAAPTAGLHLSKSLISNLKKKGVIILPITLHVGYGTFKPIDQEDLSNLKLHKEWVSVNEEVVEEIKKIKKTDRRIIAIGTTSVRALESCYSNEINDFIPIAKYVDLVIKPGYKFKVVDGLLTNFHLPKSSLLLLVSAMIGRERLLDLYKKAIREKFRFFSYGDAMYISPDSLLEKK</sequence>
<dbReference type="PANTHER" id="PTHR30307">
    <property type="entry name" value="S-ADENOSYLMETHIONINE:TRNA RIBOSYLTRANSFERASE-ISOMERASE"/>
    <property type="match status" value="1"/>
</dbReference>
<comment type="function">
    <text evidence="5">Transfers and isomerizes the ribose moiety from AdoMet to the 7-aminomethyl group of 7-deazaguanine (preQ1-tRNA) to give epoxyqueuosine (oQ-tRNA).</text>
</comment>
<accession>A0A0A2B1L9</accession>
<comment type="subcellular location">
    <subcellularLocation>
        <location evidence="5">Cytoplasm</location>
    </subcellularLocation>
</comment>
<dbReference type="InterPro" id="IPR042118">
    <property type="entry name" value="QueA_dom1"/>
</dbReference>
<dbReference type="AlphaFoldDB" id="A0A0A2B1L9"/>
<dbReference type="GO" id="GO:0005737">
    <property type="term" value="C:cytoplasm"/>
    <property type="evidence" value="ECO:0007669"/>
    <property type="project" value="UniProtKB-SubCell"/>
</dbReference>
<dbReference type="EMBL" id="JNAR01000013">
    <property type="protein sequence ID" value="KGG07761.1"/>
    <property type="molecule type" value="Genomic_DNA"/>
</dbReference>
<evidence type="ECO:0000256" key="5">
    <source>
        <dbReference type="HAMAP-Rule" id="MF_00113"/>
    </source>
</evidence>
<comment type="similarity">
    <text evidence="5">Belongs to the QueA family.</text>
</comment>
<dbReference type="InterPro" id="IPR042119">
    <property type="entry name" value="QueA_dom2"/>
</dbReference>
<evidence type="ECO:0000256" key="3">
    <source>
        <dbReference type="ARBA" id="ARBA00022691"/>
    </source>
</evidence>
<dbReference type="Gene3D" id="3.40.1780.10">
    <property type="entry name" value="QueA-like"/>
    <property type="match status" value="1"/>
</dbReference>
<comment type="caution">
    <text evidence="6">The sequence shown here is derived from an EMBL/GenBank/DDBJ whole genome shotgun (WGS) entry which is preliminary data.</text>
</comment>
<comment type="catalytic activity">
    <reaction evidence="5">
        <text>7-aminomethyl-7-carbaguanosine(34) in tRNA + S-adenosyl-L-methionine = epoxyqueuosine(34) in tRNA + adenine + L-methionine + 2 H(+)</text>
        <dbReference type="Rhea" id="RHEA:32155"/>
        <dbReference type="Rhea" id="RHEA-COMP:10342"/>
        <dbReference type="Rhea" id="RHEA-COMP:18582"/>
        <dbReference type="ChEBI" id="CHEBI:15378"/>
        <dbReference type="ChEBI" id="CHEBI:16708"/>
        <dbReference type="ChEBI" id="CHEBI:57844"/>
        <dbReference type="ChEBI" id="CHEBI:59789"/>
        <dbReference type="ChEBI" id="CHEBI:82833"/>
        <dbReference type="ChEBI" id="CHEBI:194443"/>
        <dbReference type="EC" id="2.4.99.17"/>
    </reaction>
</comment>
<evidence type="ECO:0000256" key="2">
    <source>
        <dbReference type="ARBA" id="ARBA00022679"/>
    </source>
</evidence>
<evidence type="ECO:0000256" key="4">
    <source>
        <dbReference type="ARBA" id="ARBA00022785"/>
    </source>
</evidence>
<name>A0A0A2B1L9_PROMR</name>
<dbReference type="UniPathway" id="UPA00392"/>
<keyword evidence="1 5" id="KW-0963">Cytoplasm</keyword>
<comment type="pathway">
    <text evidence="5">tRNA modification; tRNA-queuosine biosynthesis.</text>
</comment>
<dbReference type="NCBIfam" id="TIGR00113">
    <property type="entry name" value="queA"/>
    <property type="match status" value="1"/>
</dbReference>
<dbReference type="InterPro" id="IPR003699">
    <property type="entry name" value="QueA"/>
</dbReference>
<dbReference type="PANTHER" id="PTHR30307:SF0">
    <property type="entry name" value="S-ADENOSYLMETHIONINE:TRNA RIBOSYLTRANSFERASE-ISOMERASE"/>
    <property type="match status" value="1"/>
</dbReference>
<dbReference type="GO" id="GO:0051075">
    <property type="term" value="F:S-adenosylmethionine:tRNA ribosyltransferase-isomerase activity"/>
    <property type="evidence" value="ECO:0007669"/>
    <property type="project" value="UniProtKB-EC"/>
</dbReference>
<dbReference type="Proteomes" id="UP000030481">
    <property type="component" value="Unassembled WGS sequence"/>
</dbReference>